<evidence type="ECO:0000313" key="1">
    <source>
        <dbReference type="EMBL" id="CAA9324278.1"/>
    </source>
</evidence>
<dbReference type="InterPro" id="IPR051699">
    <property type="entry name" value="Rpn/YhgA-like_nuclease"/>
</dbReference>
<accession>A0A6J4LBC0</accession>
<dbReference type="PANTHER" id="PTHR34611">
    <property type="match status" value="1"/>
</dbReference>
<gene>
    <name evidence="1" type="ORF">AVDCRST_MAG56-7065</name>
</gene>
<dbReference type="GO" id="GO:1990238">
    <property type="term" value="F:double-stranded DNA endonuclease activity"/>
    <property type="evidence" value="ECO:0007669"/>
    <property type="project" value="TreeGrafter"/>
</dbReference>
<sequence>MAQDYDKIFREVLKEVFPAVAQKVLGIPEGDYQPLPVDLQYTSEREADQVWQVTPPGGESFVLHCEFQTGNDKQMLPRMLLYHALLYYPQKKPVQQYVVYVGKEPAQMARHLQSGGLSFRYGLIDLKSFPYQSFLASGRSAEVLFAILGDFGGEPEALVAEKIIAKLGELELGQRTLQLVRLAVLRNLGTTVLNAAQKMALNIDIKEDALYLLGQEAGEQKGLEKGLQKGLEKGKEEGRLEGKEETALDMLREGFAEEVVARITKLPAARIAQLRQQLEAGQ</sequence>
<dbReference type="AlphaFoldDB" id="A0A6J4LBC0"/>
<dbReference type="GO" id="GO:0006310">
    <property type="term" value="P:DNA recombination"/>
    <property type="evidence" value="ECO:0007669"/>
    <property type="project" value="TreeGrafter"/>
</dbReference>
<reference evidence="1" key="1">
    <citation type="submission" date="2020-02" db="EMBL/GenBank/DDBJ databases">
        <authorList>
            <person name="Meier V. D."/>
        </authorList>
    </citation>
    <scope>NUCLEOTIDE SEQUENCE</scope>
    <source>
        <strain evidence="1">AVDCRST_MAG56</strain>
    </source>
</reference>
<protein>
    <recommendedName>
        <fullName evidence="2">Transposase (putative) YhgA-like domain-containing protein</fullName>
    </recommendedName>
</protein>
<evidence type="ECO:0008006" key="2">
    <source>
        <dbReference type="Google" id="ProtNLM"/>
    </source>
</evidence>
<name>A0A6J4LBC0_9SPHI</name>
<organism evidence="1">
    <name type="scientific">uncultured Cytophagales bacterium</name>
    <dbReference type="NCBI Taxonomy" id="158755"/>
    <lineage>
        <taxon>Bacteria</taxon>
        <taxon>Pseudomonadati</taxon>
        <taxon>Bacteroidota</taxon>
        <taxon>Sphingobacteriia</taxon>
        <taxon>Sphingobacteriales</taxon>
        <taxon>environmental samples</taxon>
    </lineage>
</organism>
<dbReference type="PANTHER" id="PTHR34611:SF2">
    <property type="entry name" value="INACTIVE RECOMBINATION-PROMOTING NUCLEASE-LIKE PROTEIN RPNE-RELATED"/>
    <property type="match status" value="1"/>
</dbReference>
<proteinExistence type="predicted"/>
<dbReference type="EMBL" id="CADCTQ010000586">
    <property type="protein sequence ID" value="CAA9324278.1"/>
    <property type="molecule type" value="Genomic_DNA"/>
</dbReference>